<protein>
    <submittedName>
        <fullName evidence="1">Uncharacterized protein</fullName>
    </submittedName>
</protein>
<dbReference type="Proteomes" id="UP000018130">
    <property type="component" value="Unassembled WGS sequence"/>
</dbReference>
<organism evidence="1 2">
    <name type="scientific">Crocosphaera watsonii WH 0402</name>
    <dbReference type="NCBI Taxonomy" id="1284629"/>
    <lineage>
        <taxon>Bacteria</taxon>
        <taxon>Bacillati</taxon>
        <taxon>Cyanobacteriota</taxon>
        <taxon>Cyanophyceae</taxon>
        <taxon>Oscillatoriophycideae</taxon>
        <taxon>Chroococcales</taxon>
        <taxon>Aphanothecaceae</taxon>
        <taxon>Crocosphaera</taxon>
    </lineage>
</organism>
<dbReference type="SUPFAM" id="SSF82602">
    <property type="entry name" value="Nuclease A inhibitor (NuiA)"/>
    <property type="match status" value="1"/>
</dbReference>
<proteinExistence type="predicted"/>
<evidence type="ECO:0000313" key="1">
    <source>
        <dbReference type="EMBL" id="CCQ67043.1"/>
    </source>
</evidence>
<reference evidence="1 2" key="1">
    <citation type="submission" date="2013-01" db="EMBL/GenBank/DDBJ databases">
        <authorList>
            <person name="Bench S."/>
        </authorList>
    </citation>
    <scope>NUCLEOTIDE SEQUENCE [LARGE SCALE GENOMIC DNA]</scope>
    <source>
        <strain evidence="1 2">WH 0402</strain>
    </source>
</reference>
<sequence length="124" mass="15165">MKAVDIIVELTDYYLFIEVKDFHNSEQYNETDHFNFLIKSLKYKYQDTWLYRWGENKIDKPIKYLCLLKLDTPLLSRMNQELRRQIPVFPTGIRWNQEICNSCSVLNFEMWNQRFTSWPVTRLS</sequence>
<dbReference type="InterPro" id="IPR036587">
    <property type="entry name" value="NucleaseA_inhib-like_sf"/>
</dbReference>
<dbReference type="RefSeq" id="WP_231599234.1">
    <property type="nucleotide sequence ID" value="NZ_CAQN01000534.1"/>
</dbReference>
<reference evidence="1 2" key="2">
    <citation type="submission" date="2013-09" db="EMBL/GenBank/DDBJ databases">
        <title>Whole genome comparison of six Crocosphaera watsonii strains with differing phenotypes.</title>
        <authorList>
            <person name="Bench S.R."/>
            <person name="Heller P."/>
            <person name="Frank I."/>
            <person name="Arciniega M."/>
            <person name="Shilova I.N."/>
            <person name="Zehr J.P."/>
        </authorList>
    </citation>
    <scope>NUCLEOTIDE SEQUENCE [LARGE SCALE GENOMIC DNA]</scope>
    <source>
        <strain evidence="1 2">WH 0402</strain>
    </source>
</reference>
<dbReference type="EMBL" id="CAQN01000534">
    <property type="protein sequence ID" value="CCQ67043.1"/>
    <property type="molecule type" value="Genomic_DNA"/>
</dbReference>
<evidence type="ECO:0000313" key="2">
    <source>
        <dbReference type="Proteomes" id="UP000018130"/>
    </source>
</evidence>
<gene>
    <name evidence="1" type="ORF">CWATWH0402_4338</name>
</gene>
<comment type="caution">
    <text evidence="1">The sequence shown here is derived from an EMBL/GenBank/DDBJ whole genome shotgun (WGS) entry which is preliminary data.</text>
</comment>
<name>T2JMF4_CROWT</name>
<accession>T2JMF4</accession>
<dbReference type="AlphaFoldDB" id="T2JMF4"/>